<keyword evidence="3" id="KW-1185">Reference proteome</keyword>
<keyword evidence="1" id="KW-0732">Signal</keyword>
<name>A0ABS8XX66_9BURK</name>
<evidence type="ECO:0008006" key="4">
    <source>
        <dbReference type="Google" id="ProtNLM"/>
    </source>
</evidence>
<feature type="signal peptide" evidence="1">
    <location>
        <begin position="1"/>
        <end position="34"/>
    </location>
</feature>
<evidence type="ECO:0000313" key="2">
    <source>
        <dbReference type="EMBL" id="MCE4556553.1"/>
    </source>
</evidence>
<proteinExistence type="predicted"/>
<dbReference type="Proteomes" id="UP001200741">
    <property type="component" value="Unassembled WGS sequence"/>
</dbReference>
<evidence type="ECO:0000313" key="3">
    <source>
        <dbReference type="Proteomes" id="UP001200741"/>
    </source>
</evidence>
<comment type="caution">
    <text evidence="2">The sequence shown here is derived from an EMBL/GenBank/DDBJ whole genome shotgun (WGS) entry which is preliminary data.</text>
</comment>
<feature type="chain" id="PRO_5046584177" description="Amine dehydrogenase" evidence="1">
    <location>
        <begin position="35"/>
        <end position="423"/>
    </location>
</feature>
<protein>
    <recommendedName>
        <fullName evidence="4">Amine dehydrogenase</fullName>
    </recommendedName>
</protein>
<gene>
    <name evidence="2" type="ORF">LXT13_19330</name>
</gene>
<accession>A0ABS8XX66</accession>
<evidence type="ECO:0000256" key="1">
    <source>
        <dbReference type="SAM" id="SignalP"/>
    </source>
</evidence>
<reference evidence="2 3" key="1">
    <citation type="submission" date="2021-12" db="EMBL/GenBank/DDBJ databases">
        <title>Genome seq of P8.</title>
        <authorList>
            <person name="Seo T."/>
        </authorList>
    </citation>
    <scope>NUCLEOTIDE SEQUENCE [LARGE SCALE GENOMIC DNA]</scope>
    <source>
        <strain evidence="2 3">P8</strain>
    </source>
</reference>
<dbReference type="RefSeq" id="WP_233373601.1">
    <property type="nucleotide sequence ID" value="NZ_JAJTWU010000008.1"/>
</dbReference>
<dbReference type="EMBL" id="JAJTWU010000008">
    <property type="protein sequence ID" value="MCE4556553.1"/>
    <property type="molecule type" value="Genomic_DNA"/>
</dbReference>
<sequence length="423" mass="45608">MSPQSLPLPVRRPRARALRCTVLALALHAAQAFGAPVESAGKMTFVDENTVVIADWRAGQLHTLTLPPVTSRTPTPFNLKDVSGAIATALHTRPERLRFEDMAVRPGSEVAYITLSVDGGTAGTPHKPVLVSVDAAGKVGRVDMERSKRESVAIGNLPAADKKLWRDTQAASLTVTDMKFHDGKLYVAGLSNATFASTLRVFDFPFKGGAAVSSVEMYHPVHNQLETRAPIRKMVITNLNGEPTLVAAFTCSPLVTIPLKDLKDGAHIAAKTVAEFGWGSAPAGMVMFDAGQGPMVLLTHSHKSADLVSVADIADASAKPGLSTPIKWPAEPTLGLKSTYIPMRVAQIDNQDATFFAALRRNEASGAMELVSMRKGLFLRLSDFVNEYDFADFKYPENDQWSGVHRTLRIDEGYADLAPPAKP</sequence>
<organism evidence="2 3">
    <name type="scientific">Pelomonas cellulosilytica</name>
    <dbReference type="NCBI Taxonomy" id="2906762"/>
    <lineage>
        <taxon>Bacteria</taxon>
        <taxon>Pseudomonadati</taxon>
        <taxon>Pseudomonadota</taxon>
        <taxon>Betaproteobacteria</taxon>
        <taxon>Burkholderiales</taxon>
        <taxon>Sphaerotilaceae</taxon>
        <taxon>Roseateles</taxon>
    </lineage>
</organism>